<dbReference type="InterPro" id="IPR036390">
    <property type="entry name" value="WH_DNA-bd_sf"/>
</dbReference>
<gene>
    <name evidence="5" type="ORF">SAMN04488554_2328</name>
</gene>
<evidence type="ECO:0000256" key="3">
    <source>
        <dbReference type="ARBA" id="ARBA00023163"/>
    </source>
</evidence>
<dbReference type="Gene3D" id="1.20.120.530">
    <property type="entry name" value="GntR ligand-binding domain-like"/>
    <property type="match status" value="1"/>
</dbReference>
<dbReference type="GO" id="GO:0003700">
    <property type="term" value="F:DNA-binding transcription factor activity"/>
    <property type="evidence" value="ECO:0007669"/>
    <property type="project" value="InterPro"/>
</dbReference>
<dbReference type="CDD" id="cd07377">
    <property type="entry name" value="WHTH_GntR"/>
    <property type="match status" value="1"/>
</dbReference>
<dbReference type="EMBL" id="FNTX01000002">
    <property type="protein sequence ID" value="SEE65532.1"/>
    <property type="molecule type" value="Genomic_DNA"/>
</dbReference>
<evidence type="ECO:0000256" key="2">
    <source>
        <dbReference type="ARBA" id="ARBA00023125"/>
    </source>
</evidence>
<dbReference type="InterPro" id="IPR011711">
    <property type="entry name" value="GntR_C"/>
</dbReference>
<evidence type="ECO:0000313" key="6">
    <source>
        <dbReference type="Proteomes" id="UP000199220"/>
    </source>
</evidence>
<dbReference type="InterPro" id="IPR000524">
    <property type="entry name" value="Tscrpt_reg_HTH_GntR"/>
</dbReference>
<dbReference type="PANTHER" id="PTHR43537:SF24">
    <property type="entry name" value="GLUCONATE OPERON TRANSCRIPTIONAL REPRESSOR"/>
    <property type="match status" value="1"/>
</dbReference>
<proteinExistence type="predicted"/>
<keyword evidence="6" id="KW-1185">Reference proteome</keyword>
<reference evidence="6" key="1">
    <citation type="submission" date="2016-10" db="EMBL/GenBank/DDBJ databases">
        <authorList>
            <person name="Varghese N."/>
            <person name="Submissions S."/>
        </authorList>
    </citation>
    <scope>NUCLEOTIDE SEQUENCE [LARGE SCALE GENOMIC DNA]</scope>
    <source>
        <strain evidence="6">DSM 21368</strain>
    </source>
</reference>
<sequence>MTDPIFRLALGGSGQSMVDRIEGTLSDAIRNGDLPGGHRLREIPIATQFDCSTTPVREAIRRLASAGLVTLAPRRGAVVSAISTDEIEDLYELRMLVEPAMARRAAEESSGRPEALDRLRDLVRRQTEQLESGEVGDGLLDASVHAAIAELAGNVIIAGHVSNATQQVEAVQARARKWAPRGLESALHFHTRLLEAIDSGDADLAESVMREHLVEAQEGVVTGLERQTDDAVLRPDGAV</sequence>
<dbReference type="Pfam" id="PF00392">
    <property type="entry name" value="GntR"/>
    <property type="match status" value="1"/>
</dbReference>
<dbReference type="SMART" id="SM00895">
    <property type="entry name" value="FCD"/>
    <property type="match status" value="1"/>
</dbReference>
<protein>
    <submittedName>
        <fullName evidence="5">DNA-binding transcriptional regulator, GntR family</fullName>
    </submittedName>
</protein>
<dbReference type="InterPro" id="IPR036388">
    <property type="entry name" value="WH-like_DNA-bd_sf"/>
</dbReference>
<dbReference type="Proteomes" id="UP000199220">
    <property type="component" value="Unassembled WGS sequence"/>
</dbReference>
<keyword evidence="2 5" id="KW-0238">DNA-binding</keyword>
<dbReference type="STRING" id="648782.SAMN04488554_2328"/>
<feature type="domain" description="HTH gntR-type" evidence="4">
    <location>
        <begin position="15"/>
        <end position="82"/>
    </location>
</feature>
<dbReference type="PANTHER" id="PTHR43537">
    <property type="entry name" value="TRANSCRIPTIONAL REGULATOR, GNTR FAMILY"/>
    <property type="match status" value="1"/>
</dbReference>
<dbReference type="SUPFAM" id="SSF46785">
    <property type="entry name" value="Winged helix' DNA-binding domain"/>
    <property type="match status" value="1"/>
</dbReference>
<dbReference type="InterPro" id="IPR008920">
    <property type="entry name" value="TF_FadR/GntR_C"/>
</dbReference>
<dbReference type="Gene3D" id="1.10.10.10">
    <property type="entry name" value="Winged helix-like DNA-binding domain superfamily/Winged helix DNA-binding domain"/>
    <property type="match status" value="1"/>
</dbReference>
<dbReference type="SUPFAM" id="SSF48008">
    <property type="entry name" value="GntR ligand-binding domain-like"/>
    <property type="match status" value="1"/>
</dbReference>
<evidence type="ECO:0000313" key="5">
    <source>
        <dbReference type="EMBL" id="SEE65532.1"/>
    </source>
</evidence>
<name>A0A1H5KL39_9MICO</name>
<evidence type="ECO:0000259" key="4">
    <source>
        <dbReference type="PROSITE" id="PS50949"/>
    </source>
</evidence>
<keyword evidence="3" id="KW-0804">Transcription</keyword>
<evidence type="ECO:0000256" key="1">
    <source>
        <dbReference type="ARBA" id="ARBA00023015"/>
    </source>
</evidence>
<organism evidence="5 6">
    <name type="scientific">Ruania alba</name>
    <dbReference type="NCBI Taxonomy" id="648782"/>
    <lineage>
        <taxon>Bacteria</taxon>
        <taxon>Bacillati</taxon>
        <taxon>Actinomycetota</taxon>
        <taxon>Actinomycetes</taxon>
        <taxon>Micrococcales</taxon>
        <taxon>Ruaniaceae</taxon>
        <taxon>Ruania</taxon>
    </lineage>
</organism>
<keyword evidence="1" id="KW-0805">Transcription regulation</keyword>
<dbReference type="SMART" id="SM00345">
    <property type="entry name" value="HTH_GNTR"/>
    <property type="match status" value="1"/>
</dbReference>
<dbReference type="RefSeq" id="WP_175477067.1">
    <property type="nucleotide sequence ID" value="NZ_FNTX01000002.1"/>
</dbReference>
<dbReference type="Pfam" id="PF07729">
    <property type="entry name" value="FCD"/>
    <property type="match status" value="1"/>
</dbReference>
<dbReference type="AlphaFoldDB" id="A0A1H5KL39"/>
<dbReference type="PROSITE" id="PS50949">
    <property type="entry name" value="HTH_GNTR"/>
    <property type="match status" value="1"/>
</dbReference>
<accession>A0A1H5KL39</accession>
<dbReference type="GO" id="GO:0003677">
    <property type="term" value="F:DNA binding"/>
    <property type="evidence" value="ECO:0007669"/>
    <property type="project" value="UniProtKB-KW"/>
</dbReference>